<organism evidence="1 2">
    <name type="scientific">Manihot esculenta</name>
    <name type="common">Cassava</name>
    <name type="synonym">Jatropha manihot</name>
    <dbReference type="NCBI Taxonomy" id="3983"/>
    <lineage>
        <taxon>Eukaryota</taxon>
        <taxon>Viridiplantae</taxon>
        <taxon>Streptophyta</taxon>
        <taxon>Embryophyta</taxon>
        <taxon>Tracheophyta</taxon>
        <taxon>Spermatophyta</taxon>
        <taxon>Magnoliopsida</taxon>
        <taxon>eudicotyledons</taxon>
        <taxon>Gunneridae</taxon>
        <taxon>Pentapetalae</taxon>
        <taxon>rosids</taxon>
        <taxon>fabids</taxon>
        <taxon>Malpighiales</taxon>
        <taxon>Euphorbiaceae</taxon>
        <taxon>Crotonoideae</taxon>
        <taxon>Manihoteae</taxon>
        <taxon>Manihot</taxon>
    </lineage>
</organism>
<name>A0ACB7I990_MANES</name>
<keyword evidence="2" id="KW-1185">Reference proteome</keyword>
<sequence length="453" mass="49923">MGSGSWNRSHKQSKSNTNVDVSDGNKASNVDDVEKNPNPRVTYGSNEHLKKTKPAIDLNESDHHHHLPVFPSDGVLPSASENSDEHRRSSSLTDLKDEKFGILQHHKPSGSEESENSFVDQSITFPVPDFIPQSNHEHVASMMQSPPMQVMERSKGGGGGGGGYDPSRIPSGIFETNKTTPVEWSSTSNESLFSLQLGTSFSRGSRLLSMEYKPGEVDFQFSPSPPVSVTDSEPRMSVMDTDNQPSVPTEETREETTETKKTEKATSKEASKPDDVEDTSDRNEKALERLDEIEESNLPCCYCTWPQCHCIWPSCYCSCWNCGSKRLRWWSCCSPSPTFAARLKTTADGIAQSKSQLPPPVHEATPAATKANTKSASGCCFNWFSWSCCSCRPSCCYSWRPSRCCSWNPFSYCSNCHTCSCSSCHQPCRLSSSCCCPCLCSSCCPCKVAKPVL</sequence>
<evidence type="ECO:0000313" key="2">
    <source>
        <dbReference type="Proteomes" id="UP000091857"/>
    </source>
</evidence>
<reference evidence="2" key="1">
    <citation type="journal article" date="2016" name="Nat. Biotechnol.">
        <title>Sequencing wild and cultivated cassava and related species reveals extensive interspecific hybridization and genetic diversity.</title>
        <authorList>
            <person name="Bredeson J.V."/>
            <person name="Lyons J.B."/>
            <person name="Prochnik S.E."/>
            <person name="Wu G.A."/>
            <person name="Ha C.M."/>
            <person name="Edsinger-Gonzales E."/>
            <person name="Grimwood J."/>
            <person name="Schmutz J."/>
            <person name="Rabbi I.Y."/>
            <person name="Egesi C."/>
            <person name="Nauluvula P."/>
            <person name="Lebot V."/>
            <person name="Ndunguru J."/>
            <person name="Mkamilo G."/>
            <person name="Bart R.S."/>
            <person name="Setter T.L."/>
            <person name="Gleadow R.M."/>
            <person name="Kulakow P."/>
            <person name="Ferguson M.E."/>
            <person name="Rounsley S."/>
            <person name="Rokhsar D.S."/>
        </authorList>
    </citation>
    <scope>NUCLEOTIDE SEQUENCE [LARGE SCALE GENOMIC DNA]</scope>
    <source>
        <strain evidence="2">cv. AM560-2</strain>
    </source>
</reference>
<evidence type="ECO:0000313" key="1">
    <source>
        <dbReference type="EMBL" id="KAG8661637.1"/>
    </source>
</evidence>
<proteinExistence type="predicted"/>
<accession>A0ACB7I990</accession>
<gene>
    <name evidence="1" type="ORF">MANES_01G027300v8</name>
</gene>
<dbReference type="Proteomes" id="UP000091857">
    <property type="component" value="Chromosome 1"/>
</dbReference>
<comment type="caution">
    <text evidence="1">The sequence shown here is derived from an EMBL/GenBank/DDBJ whole genome shotgun (WGS) entry which is preliminary data.</text>
</comment>
<dbReference type="EMBL" id="CM004387">
    <property type="protein sequence ID" value="KAG8661637.1"/>
    <property type="molecule type" value="Genomic_DNA"/>
</dbReference>
<protein>
    <submittedName>
        <fullName evidence="1">Uncharacterized protein</fullName>
    </submittedName>
</protein>